<accession>A0A3S5BRI1</accession>
<protein>
    <submittedName>
        <fullName evidence="1">Uncharacterized protein</fullName>
    </submittedName>
</protein>
<evidence type="ECO:0000313" key="1">
    <source>
        <dbReference type="EMBL" id="VEL36270.1"/>
    </source>
</evidence>
<name>A0A3S5BRI1_9PLAT</name>
<comment type="caution">
    <text evidence="1">The sequence shown here is derived from an EMBL/GenBank/DDBJ whole genome shotgun (WGS) entry which is preliminary data.</text>
</comment>
<organism evidence="1 2">
    <name type="scientific">Protopolystoma xenopodis</name>
    <dbReference type="NCBI Taxonomy" id="117903"/>
    <lineage>
        <taxon>Eukaryota</taxon>
        <taxon>Metazoa</taxon>
        <taxon>Spiralia</taxon>
        <taxon>Lophotrochozoa</taxon>
        <taxon>Platyhelminthes</taxon>
        <taxon>Monogenea</taxon>
        <taxon>Polyopisthocotylea</taxon>
        <taxon>Polystomatidea</taxon>
        <taxon>Polystomatidae</taxon>
        <taxon>Protopolystoma</taxon>
    </lineage>
</organism>
<keyword evidence="2" id="KW-1185">Reference proteome</keyword>
<proteinExistence type="predicted"/>
<reference evidence="1" key="1">
    <citation type="submission" date="2018-11" db="EMBL/GenBank/DDBJ databases">
        <authorList>
            <consortium name="Pathogen Informatics"/>
        </authorList>
    </citation>
    <scope>NUCLEOTIDE SEQUENCE</scope>
</reference>
<dbReference type="Proteomes" id="UP000784294">
    <property type="component" value="Unassembled WGS sequence"/>
</dbReference>
<dbReference type="AlphaFoldDB" id="A0A3S5BRI1"/>
<dbReference type="EMBL" id="CAAALY010251821">
    <property type="protein sequence ID" value="VEL36270.1"/>
    <property type="molecule type" value="Genomic_DNA"/>
</dbReference>
<sequence>MLSLSRFTMLPISIVLRPSICFRKLYASFGFALSAEEQLSEALVPIAVSSCLQWFRQAFDSLNQPSELHEFIRDHVELLCNLMTLDRRRHNCQSNFVSLAVSLVCSISPLYLLPQGPSDSRSFIDETDCLDTDPGVGVEATPDSDLILLNDSRRLKIASSALCRFSQALVHTYRWLPMLQEQSDLSLACSWGPAIMAEWMDSKVVNLNETLAHTDSPEADFAGLDKTAMSGASEWYRLIAHTGQ</sequence>
<evidence type="ECO:0000313" key="2">
    <source>
        <dbReference type="Proteomes" id="UP000784294"/>
    </source>
</evidence>
<gene>
    <name evidence="1" type="ORF">PXEA_LOCUS29710</name>
</gene>